<dbReference type="Proteomes" id="UP001165124">
    <property type="component" value="Unassembled WGS sequence"/>
</dbReference>
<dbReference type="AlphaFoldDB" id="A0A9W6UVI8"/>
<dbReference type="EMBL" id="BSRZ01000004">
    <property type="protein sequence ID" value="GLW63993.1"/>
    <property type="molecule type" value="Genomic_DNA"/>
</dbReference>
<organism evidence="1 2">
    <name type="scientific">Actinomadura rubrobrunea</name>
    <dbReference type="NCBI Taxonomy" id="115335"/>
    <lineage>
        <taxon>Bacteria</taxon>
        <taxon>Bacillati</taxon>
        <taxon>Actinomycetota</taxon>
        <taxon>Actinomycetes</taxon>
        <taxon>Streptosporangiales</taxon>
        <taxon>Thermomonosporaceae</taxon>
        <taxon>Actinomadura</taxon>
    </lineage>
</organism>
<accession>A0A9W6UVI8</accession>
<name>A0A9W6UVI8_9ACTN</name>
<evidence type="ECO:0000313" key="1">
    <source>
        <dbReference type="EMBL" id="GLW63993.1"/>
    </source>
</evidence>
<gene>
    <name evidence="1" type="ORF">Arub01_22370</name>
</gene>
<comment type="caution">
    <text evidence="1">The sequence shown here is derived from an EMBL/GenBank/DDBJ whole genome shotgun (WGS) entry which is preliminary data.</text>
</comment>
<sequence length="74" mass="8309">MANSQVNVRVVNACPDGHKCDATSCILDGAVEIMLPDESQLHRCRGHWPALRDLLIARGHVMRYTDAARVRLRQ</sequence>
<keyword evidence="2" id="KW-1185">Reference proteome</keyword>
<protein>
    <submittedName>
        <fullName evidence="1">Uncharacterized protein</fullName>
    </submittedName>
</protein>
<dbReference type="RefSeq" id="WP_146150217.1">
    <property type="nucleotide sequence ID" value="NZ_BSRZ01000004.1"/>
</dbReference>
<reference evidence="1" key="1">
    <citation type="submission" date="2023-02" db="EMBL/GenBank/DDBJ databases">
        <title>Actinomadura rubrobrunea NBRC 14622.</title>
        <authorList>
            <person name="Ichikawa N."/>
            <person name="Sato H."/>
            <person name="Tonouchi N."/>
        </authorList>
    </citation>
    <scope>NUCLEOTIDE SEQUENCE</scope>
    <source>
        <strain evidence="1">NBRC 14622</strain>
    </source>
</reference>
<evidence type="ECO:0000313" key="2">
    <source>
        <dbReference type="Proteomes" id="UP001165124"/>
    </source>
</evidence>
<proteinExistence type="predicted"/>